<keyword evidence="3" id="KW-1185">Reference proteome</keyword>
<feature type="compositionally biased region" description="Basic and acidic residues" evidence="1">
    <location>
        <begin position="35"/>
        <end position="45"/>
    </location>
</feature>
<evidence type="ECO:0000313" key="2">
    <source>
        <dbReference type="EMBL" id="KAG9242057.1"/>
    </source>
</evidence>
<comment type="caution">
    <text evidence="2">The sequence shown here is derived from an EMBL/GenBank/DDBJ whole genome shotgun (WGS) entry which is preliminary data.</text>
</comment>
<accession>A0A9P7YZ46</accession>
<gene>
    <name evidence="2" type="ORF">BJ878DRAFT_577724</name>
</gene>
<feature type="compositionally biased region" description="Basic and acidic residues" evidence="1">
    <location>
        <begin position="52"/>
        <end position="67"/>
    </location>
</feature>
<name>A0A9P7YZ46_9HELO</name>
<reference evidence="2" key="1">
    <citation type="journal article" date="2021" name="IMA Fungus">
        <title>Genomic characterization of three marine fungi, including Emericellopsis atlantica sp. nov. with signatures of a generalist lifestyle and marine biomass degradation.</title>
        <authorList>
            <person name="Hagestad O.C."/>
            <person name="Hou L."/>
            <person name="Andersen J.H."/>
            <person name="Hansen E.H."/>
            <person name="Altermark B."/>
            <person name="Li C."/>
            <person name="Kuhnert E."/>
            <person name="Cox R.J."/>
            <person name="Crous P.W."/>
            <person name="Spatafora J.W."/>
            <person name="Lail K."/>
            <person name="Amirebrahimi M."/>
            <person name="Lipzen A."/>
            <person name="Pangilinan J."/>
            <person name="Andreopoulos W."/>
            <person name="Hayes R.D."/>
            <person name="Ng V."/>
            <person name="Grigoriev I.V."/>
            <person name="Jackson S.A."/>
            <person name="Sutton T.D.S."/>
            <person name="Dobson A.D.W."/>
            <person name="Rama T."/>
        </authorList>
    </citation>
    <scope>NUCLEOTIDE SEQUENCE</scope>
    <source>
        <strain evidence="2">TRa3180A</strain>
    </source>
</reference>
<dbReference type="AlphaFoldDB" id="A0A9P7YZ46"/>
<organism evidence="2 3">
    <name type="scientific">Calycina marina</name>
    <dbReference type="NCBI Taxonomy" id="1763456"/>
    <lineage>
        <taxon>Eukaryota</taxon>
        <taxon>Fungi</taxon>
        <taxon>Dikarya</taxon>
        <taxon>Ascomycota</taxon>
        <taxon>Pezizomycotina</taxon>
        <taxon>Leotiomycetes</taxon>
        <taxon>Helotiales</taxon>
        <taxon>Pezizellaceae</taxon>
        <taxon>Calycina</taxon>
    </lineage>
</organism>
<evidence type="ECO:0000313" key="3">
    <source>
        <dbReference type="Proteomes" id="UP000887226"/>
    </source>
</evidence>
<sequence length="236" mass="26881">MAPQKRKVKNVNPEKKAKKDAKKKTASDGISKARKALEDGREKVKERKARKEKLEKELENSAEEEAKAMKMEIDTLEDQLQKDERELKDAEAEERMKGLQVAEVFDLSRNVQLRPTQTLICYKGVGFGKPGIVEDFEVPNCLIYRYRTDVHIDEDTPDLMKWRRAGKVNPKTGKKWGVGDMVKILPHIAIQVPPGYKGNPEDLVKLIPKISGTERDALKNAGKRIPKQPEVQMLIK</sequence>
<evidence type="ECO:0000256" key="1">
    <source>
        <dbReference type="SAM" id="MobiDB-lite"/>
    </source>
</evidence>
<dbReference type="OrthoDB" id="3439613at2759"/>
<proteinExistence type="predicted"/>
<feature type="region of interest" description="Disordered" evidence="1">
    <location>
        <begin position="1"/>
        <end position="67"/>
    </location>
</feature>
<protein>
    <submittedName>
        <fullName evidence="2">Uncharacterized protein</fullName>
    </submittedName>
</protein>
<dbReference type="Proteomes" id="UP000887226">
    <property type="component" value="Unassembled WGS sequence"/>
</dbReference>
<dbReference type="EMBL" id="MU254119">
    <property type="protein sequence ID" value="KAG9242057.1"/>
    <property type="molecule type" value="Genomic_DNA"/>
</dbReference>